<comment type="caution">
    <text evidence="1">The sequence shown here is derived from an EMBL/GenBank/DDBJ whole genome shotgun (WGS) entry which is preliminary data.</text>
</comment>
<organism evidence="1 2">
    <name type="scientific">Flavihumibacter fluminis</name>
    <dbReference type="NCBI Taxonomy" id="2909236"/>
    <lineage>
        <taxon>Bacteria</taxon>
        <taxon>Pseudomonadati</taxon>
        <taxon>Bacteroidota</taxon>
        <taxon>Chitinophagia</taxon>
        <taxon>Chitinophagales</taxon>
        <taxon>Chitinophagaceae</taxon>
        <taxon>Flavihumibacter</taxon>
    </lineage>
</organism>
<evidence type="ECO:0000313" key="2">
    <source>
        <dbReference type="Proteomes" id="UP001200145"/>
    </source>
</evidence>
<evidence type="ECO:0008006" key="3">
    <source>
        <dbReference type="Google" id="ProtNLM"/>
    </source>
</evidence>
<evidence type="ECO:0000313" key="1">
    <source>
        <dbReference type="EMBL" id="MCF1716037.1"/>
    </source>
</evidence>
<name>A0ABS9BJZ7_9BACT</name>
<reference evidence="1 2" key="1">
    <citation type="submission" date="2022-01" db="EMBL/GenBank/DDBJ databases">
        <title>Flavihumibacter sp. nov., isolated from sediment of a river.</title>
        <authorList>
            <person name="Liu H."/>
        </authorList>
    </citation>
    <scope>NUCLEOTIDE SEQUENCE [LARGE SCALE GENOMIC DNA]</scope>
    <source>
        <strain evidence="1 2">RY-1</strain>
    </source>
</reference>
<accession>A0ABS9BJZ7</accession>
<proteinExistence type="predicted"/>
<dbReference type="EMBL" id="JAKEVY010000004">
    <property type="protein sequence ID" value="MCF1716037.1"/>
    <property type="molecule type" value="Genomic_DNA"/>
</dbReference>
<gene>
    <name evidence="1" type="ORF">L0U88_15460</name>
</gene>
<protein>
    <recommendedName>
        <fullName evidence="3">Autotransporter translocation and assembly factor TamB</fullName>
    </recommendedName>
</protein>
<sequence>MGRILRKHWIMMGAGITLLVLGLVLGYLLRYRSVEAVEQLVNNLSGGQYKLTATSFRFNLFKFQINARNLHVAPTIDNDDNSLFEFKADSVSIQINNPIQLLLFKRLAVNKLILKAPYLELKRASKDSTRNRSLRPLHVEIAAVQDVFFNVLSSLEVQQFRMSDGSVSIYPETSIHQRRFFLNHIYLALDDLHLLRKIKQWDNTNRVAVDFRLLKPTIEYPDSTLQVVLDKLVWQSKTRRFELSGLDFHKRMEDYKEKSGFRLENIELDSLNWNKLLTEGRIELGLLKAAKGYFTSNNIRFRKARNKDSVRIENSFMDVMGAIKIKTVQIDSIQFKGSTITRRGNESLEILGDNFYVSNLVVDNSLPNKIELDDLEFAVRGFLESDSNKTFQTGFDGMRIKKNQLTLQNYFLRASNRNKTANTSISTSQLILNNLSIPALLSGQLKADELDLISPNVRLQLAGKTAGKKLNPLREIQRTIRRKLQIETIRVFDADLQISARGAKKPLVSSTSFSAIISSNSVLRAGTLEELFDGKNRLEMPQLALRLKNFNVDLTNAVYEDNDLRASQAIGNTSENKIRFELRNIHVQDINAAGIIEGKDTNWVRLIELGTGKVFLGHLSGKNNSSSKTKIPQEMIRNIRTGKIELVLDQPGLSINTSIDSIAVDSLRYQNQQWTWFHYYLTGQKLKLNQDKLALSIGPYLISSDQTNLQEVQIQAKGNRFDLAGQIPGVQLSGSPASLKDPLASIKKAVLTCPDIKLVLKEVTEFEETAATANRYTKLPALELKDPALNISRESEGRTIELFSNRGGNIQTDVININEGRVSTALVDLSLNKIIAMPEKTNLRIGNFQLRASDFHLDKNLQTTIQKISLKEGNIDHQTDNYHLRINDIIFLTKEPILFSSKKEELRKFLENIPNINLEAKEVFYQKKDRKWEVYKTILDADKKIIGFDSIRFSSLISKDSFLARSPYQTDFIEFNAGKGRILGLDRDLKETDTVWMANRIELDHFNMEVERDKRRPEDTVSYRTMLPGLIKKIPLKLEIGSALLTKSRIQYSETSGKTGKRGTVWFNDLNLVAGPIKNFELQPTDSLRITATTLFMDSGNLRFGFQQAYLDSLYGFYLLARMGKMELNALSPLLMPLFNLHIKQGRADSVWLRVKGNDYFAYGHMELDYRKLKFELYDEKGRKKKFTSFLANLLIKNRNGKKGLVYQERVQNKSTFNYWGKIALSGLMTNLGVKSNRKYLRNYKKEAKRLEIPIELLD</sequence>
<dbReference type="RefSeq" id="WP_234866989.1">
    <property type="nucleotide sequence ID" value="NZ_JAKEVY010000004.1"/>
</dbReference>
<keyword evidence="2" id="KW-1185">Reference proteome</keyword>
<dbReference type="Proteomes" id="UP001200145">
    <property type="component" value="Unassembled WGS sequence"/>
</dbReference>